<dbReference type="InterPro" id="IPR050325">
    <property type="entry name" value="Prot/Nucl_acid_deglycase"/>
</dbReference>
<dbReference type="PATRIC" id="fig|1293439.3.peg.2981"/>
<dbReference type="GO" id="GO:0016740">
    <property type="term" value="F:transferase activity"/>
    <property type="evidence" value="ECO:0007669"/>
    <property type="project" value="UniProtKB-KW"/>
</dbReference>
<name>A0A0F5Q4H8_9HYPH</name>
<evidence type="ECO:0000313" key="3">
    <source>
        <dbReference type="Proteomes" id="UP000033411"/>
    </source>
</evidence>
<dbReference type="AlphaFoldDB" id="A0A0F5Q4H8"/>
<reference evidence="2 3" key="1">
    <citation type="submission" date="2015-03" db="EMBL/GenBank/DDBJ databases">
        <authorList>
            <person name="Lepp D."/>
            <person name="Hassan Y.I."/>
            <person name="Li X.-Z."/>
            <person name="Zhou T."/>
        </authorList>
    </citation>
    <scope>NUCLEOTIDE SEQUENCE [LARGE SCALE GENOMIC DNA]</scope>
    <source>
        <strain evidence="2 3">E84</strain>
    </source>
</reference>
<feature type="domain" description="DJ-1/PfpI" evidence="1">
    <location>
        <begin position="4"/>
        <end position="166"/>
    </location>
</feature>
<dbReference type="OrthoDB" id="8030967at2"/>
<keyword evidence="2" id="KW-0315">Glutamine amidotransferase</keyword>
<evidence type="ECO:0000313" key="2">
    <source>
        <dbReference type="EMBL" id="KKC35812.1"/>
    </source>
</evidence>
<organism evidence="2 3">
    <name type="scientific">Devosia epidermidihirudinis</name>
    <dbReference type="NCBI Taxonomy" id="1293439"/>
    <lineage>
        <taxon>Bacteria</taxon>
        <taxon>Pseudomonadati</taxon>
        <taxon>Pseudomonadota</taxon>
        <taxon>Alphaproteobacteria</taxon>
        <taxon>Hyphomicrobiales</taxon>
        <taxon>Devosiaceae</taxon>
        <taxon>Devosia</taxon>
    </lineage>
</organism>
<comment type="caution">
    <text evidence="2">The sequence shown here is derived from an EMBL/GenBank/DDBJ whole genome shotgun (WGS) entry which is preliminary data.</text>
</comment>
<dbReference type="STRING" id="1293439.WH87_14625"/>
<dbReference type="RefSeq" id="WP_046140828.1">
    <property type="nucleotide sequence ID" value="NZ_LANJ01000044.1"/>
</dbReference>
<dbReference type="EMBL" id="LANJ01000044">
    <property type="protein sequence ID" value="KKC35812.1"/>
    <property type="molecule type" value="Genomic_DNA"/>
</dbReference>
<dbReference type="Pfam" id="PF01965">
    <property type="entry name" value="DJ-1_PfpI"/>
    <property type="match status" value="1"/>
</dbReference>
<dbReference type="Proteomes" id="UP000033411">
    <property type="component" value="Unassembled WGS sequence"/>
</dbReference>
<dbReference type="Gene3D" id="3.40.50.880">
    <property type="match status" value="1"/>
</dbReference>
<dbReference type="PANTHER" id="PTHR48094:SF19">
    <property type="entry name" value="DJ-1_PFPI DOMAIN-CONTAINING PROTEIN"/>
    <property type="match status" value="1"/>
</dbReference>
<evidence type="ECO:0000259" key="1">
    <source>
        <dbReference type="Pfam" id="PF01965"/>
    </source>
</evidence>
<proteinExistence type="predicted"/>
<dbReference type="GO" id="GO:0005737">
    <property type="term" value="C:cytoplasm"/>
    <property type="evidence" value="ECO:0007669"/>
    <property type="project" value="TreeGrafter"/>
</dbReference>
<dbReference type="InterPro" id="IPR029062">
    <property type="entry name" value="Class_I_gatase-like"/>
</dbReference>
<dbReference type="PANTHER" id="PTHR48094">
    <property type="entry name" value="PROTEIN/NUCLEIC ACID DEGLYCASE DJ-1-RELATED"/>
    <property type="match status" value="1"/>
</dbReference>
<dbReference type="SUPFAM" id="SSF52317">
    <property type="entry name" value="Class I glutamine amidotransferase-like"/>
    <property type="match status" value="1"/>
</dbReference>
<keyword evidence="2" id="KW-0808">Transferase</keyword>
<sequence length="190" mass="19602">MTTIVTILTDGYADWETALLNAAARQYLKVETLFATPGGTQVISSGGLRVTPDMAVEDIDPAAIDAIVVNGGTIWSTPDAPDITSTLRAVSEAGKVVAGICDGTLTLARAGLLDTVKHTSNHPGNLPPTGYKGEALYQDQPQAVVDGKIVTAPGSAPATFMGGVLETLGLRTPDVAHYIGLYGAEHKTSA</sequence>
<protein>
    <submittedName>
        <fullName evidence="2">Glutamine amidotransferase</fullName>
    </submittedName>
</protein>
<dbReference type="InterPro" id="IPR002818">
    <property type="entry name" value="DJ-1/PfpI"/>
</dbReference>
<gene>
    <name evidence="2" type="ORF">WH87_14625</name>
</gene>
<keyword evidence="3" id="KW-1185">Reference proteome</keyword>
<accession>A0A0F5Q4H8</accession>